<comment type="caution">
    <text evidence="2">The sequence shown here is derived from an EMBL/GenBank/DDBJ whole genome shotgun (WGS) entry which is preliminary data.</text>
</comment>
<keyword evidence="1" id="KW-0812">Transmembrane</keyword>
<evidence type="ECO:0000313" key="3">
    <source>
        <dbReference type="Proteomes" id="UP001243330"/>
    </source>
</evidence>
<name>A0AAD9ECE3_9PEZI</name>
<organism evidence="2 3">
    <name type="scientific">Colletotrichum chrysophilum</name>
    <dbReference type="NCBI Taxonomy" id="1836956"/>
    <lineage>
        <taxon>Eukaryota</taxon>
        <taxon>Fungi</taxon>
        <taxon>Dikarya</taxon>
        <taxon>Ascomycota</taxon>
        <taxon>Pezizomycotina</taxon>
        <taxon>Sordariomycetes</taxon>
        <taxon>Hypocreomycetidae</taxon>
        <taxon>Glomerellales</taxon>
        <taxon>Glomerellaceae</taxon>
        <taxon>Colletotrichum</taxon>
        <taxon>Colletotrichum gloeosporioides species complex</taxon>
    </lineage>
</organism>
<gene>
    <name evidence="2" type="ORF">CCHR01_14286</name>
</gene>
<dbReference type="AlphaFoldDB" id="A0AAD9ECE3"/>
<keyword evidence="3" id="KW-1185">Reference proteome</keyword>
<keyword evidence="1" id="KW-0472">Membrane</keyword>
<proteinExistence type="predicted"/>
<evidence type="ECO:0000313" key="2">
    <source>
        <dbReference type="EMBL" id="KAK1843063.1"/>
    </source>
</evidence>
<dbReference type="Proteomes" id="UP001243330">
    <property type="component" value="Unassembled WGS sequence"/>
</dbReference>
<reference evidence="2" key="1">
    <citation type="submission" date="2023-01" db="EMBL/GenBank/DDBJ databases">
        <title>Colletotrichum chrysophilum M932 genome sequence.</title>
        <authorList>
            <person name="Baroncelli R."/>
        </authorList>
    </citation>
    <scope>NUCLEOTIDE SEQUENCE</scope>
    <source>
        <strain evidence="2">M932</strain>
    </source>
</reference>
<evidence type="ECO:0000256" key="1">
    <source>
        <dbReference type="SAM" id="Phobius"/>
    </source>
</evidence>
<keyword evidence="1" id="KW-1133">Transmembrane helix</keyword>
<sequence length="276" mass="30181">MTLAPTSTVALASTTEVGKDALTTPFRYPWDCATIREAASWIHVDGKTKGTTDIAFSNLANPRISACQPSQWKKNDGRRQLNFSPAVCPSDWVAHLLATKTISSTTLSTAYCCVSNYRPVTTISDILPIETMYPVCLGYFDSSYDTYGNRTATYSNGSTTVYTEGYDLHPAWHITWQESDTSTLSPPPPSLSTTLDTCVPGEAIATTSTAYRPDGSRGLTEFLVLITVIPSVIGIMLCGCCVWCCVSSRRDKRKKTGVYAEPLPTVRRTQAEVEEK</sequence>
<accession>A0AAD9ECE3</accession>
<feature type="transmembrane region" description="Helical" evidence="1">
    <location>
        <begin position="222"/>
        <end position="246"/>
    </location>
</feature>
<dbReference type="EMBL" id="JAQOWY010000378">
    <property type="protein sequence ID" value="KAK1843063.1"/>
    <property type="molecule type" value="Genomic_DNA"/>
</dbReference>
<protein>
    <submittedName>
        <fullName evidence="2">Uncharacterized protein</fullName>
    </submittedName>
</protein>